<keyword evidence="2" id="KW-1185">Reference proteome</keyword>
<dbReference type="InterPro" id="IPR029021">
    <property type="entry name" value="Prot-tyrosine_phosphatase-like"/>
</dbReference>
<reference evidence="3" key="2">
    <citation type="submission" date="2016-11" db="UniProtKB">
        <authorList>
            <consortium name="WormBaseParasite"/>
        </authorList>
    </citation>
    <scope>IDENTIFICATION</scope>
</reference>
<sequence>MVQRMQTKMANKPDLNKDDSSVFSLKDKIDVKDVLSAQKLVNGENVFDFTCNYIFSKKSLQYGMKLEHKFLWKQQRHISDFCQSEAMDEGKNRSPSIVNFNEGAVRLLPTMPNDSRYIHATQINIPSGNFIIAQGPTEQSLIDFFRMLWQYHVLLVICLEPFTDHKTCYPYFSLKKQQVVKAMERISLETQKITETSVANLIVYEAVLMNMEIKDDSKLIKFFI</sequence>
<dbReference type="PANTHER" id="PTHR46163:SF24">
    <property type="entry name" value="PROTEIN-TYROSINE PHOSPHATASE CATALYTIC DOMAIN-CONTAINING PROTEIN-RELATED"/>
    <property type="match status" value="1"/>
</dbReference>
<dbReference type="Proteomes" id="UP000095285">
    <property type="component" value="Unassembled WGS sequence"/>
</dbReference>
<dbReference type="PROSITE" id="PS50055">
    <property type="entry name" value="TYR_PHOSPHATASE_PTP"/>
    <property type="match status" value="1"/>
</dbReference>
<evidence type="ECO:0000313" key="3">
    <source>
        <dbReference type="WBParaSite" id="EN70_12052"/>
    </source>
</evidence>
<dbReference type="WBParaSite" id="EN70_12052">
    <property type="protein sequence ID" value="EN70_12052"/>
    <property type="gene ID" value="EN70_12052"/>
</dbReference>
<accession>A0A1I7VBS6</accession>
<dbReference type="AlphaFoldDB" id="A0A1I7VBS6"/>
<dbReference type="SUPFAM" id="SSF52799">
    <property type="entry name" value="(Phosphotyrosine protein) phosphatases II"/>
    <property type="match status" value="1"/>
</dbReference>
<organism evidence="2 3">
    <name type="scientific">Loa loa</name>
    <name type="common">Eye worm</name>
    <name type="synonym">Filaria loa</name>
    <dbReference type="NCBI Taxonomy" id="7209"/>
    <lineage>
        <taxon>Eukaryota</taxon>
        <taxon>Metazoa</taxon>
        <taxon>Ecdysozoa</taxon>
        <taxon>Nematoda</taxon>
        <taxon>Chromadorea</taxon>
        <taxon>Rhabditida</taxon>
        <taxon>Spirurina</taxon>
        <taxon>Spiruromorpha</taxon>
        <taxon>Filarioidea</taxon>
        <taxon>Onchocercidae</taxon>
        <taxon>Loa</taxon>
    </lineage>
</organism>
<name>A0A1I7VBS6_LOALO</name>
<feature type="domain" description="Tyrosine-protein phosphatase" evidence="1">
    <location>
        <begin position="88"/>
        <end position="224"/>
    </location>
</feature>
<dbReference type="InterPro" id="IPR000242">
    <property type="entry name" value="PTP_cat"/>
</dbReference>
<dbReference type="PANTHER" id="PTHR46163">
    <property type="entry name" value="TYROSINE-PROTEIN PHOSPHATASE-RELATED"/>
    <property type="match status" value="1"/>
</dbReference>
<protein>
    <submittedName>
        <fullName evidence="3">Tyrosine-protein phosphatase domain-containing protein</fullName>
    </submittedName>
</protein>
<evidence type="ECO:0000259" key="1">
    <source>
        <dbReference type="PROSITE" id="PS50055"/>
    </source>
</evidence>
<dbReference type="InterPro" id="IPR052782">
    <property type="entry name" value="Oocyte-zygote_transition_reg"/>
</dbReference>
<dbReference type="Pfam" id="PF00102">
    <property type="entry name" value="Y_phosphatase"/>
    <property type="match status" value="1"/>
</dbReference>
<dbReference type="Gene3D" id="3.90.190.10">
    <property type="entry name" value="Protein tyrosine phosphatase superfamily"/>
    <property type="match status" value="1"/>
</dbReference>
<reference evidence="2" key="1">
    <citation type="submission" date="2012-04" db="EMBL/GenBank/DDBJ databases">
        <title>The Genome Sequence of Loa loa.</title>
        <authorList>
            <consortium name="The Broad Institute Genome Sequencing Platform"/>
            <consortium name="Broad Institute Genome Sequencing Center for Infectious Disease"/>
            <person name="Nutman T.B."/>
            <person name="Fink D.L."/>
            <person name="Russ C."/>
            <person name="Young S."/>
            <person name="Zeng Q."/>
            <person name="Gargeya S."/>
            <person name="Alvarado L."/>
            <person name="Berlin A."/>
            <person name="Chapman S.B."/>
            <person name="Chen Z."/>
            <person name="Freedman E."/>
            <person name="Gellesch M."/>
            <person name="Goldberg J."/>
            <person name="Griggs A."/>
            <person name="Gujja S."/>
            <person name="Heilman E.R."/>
            <person name="Heiman D."/>
            <person name="Howarth C."/>
            <person name="Mehta T."/>
            <person name="Neiman D."/>
            <person name="Pearson M."/>
            <person name="Roberts A."/>
            <person name="Saif S."/>
            <person name="Shea T."/>
            <person name="Shenoy N."/>
            <person name="Sisk P."/>
            <person name="Stolte C."/>
            <person name="Sykes S."/>
            <person name="White J."/>
            <person name="Yandava C."/>
            <person name="Haas B."/>
            <person name="Henn M.R."/>
            <person name="Nusbaum C."/>
            <person name="Birren B."/>
        </authorList>
    </citation>
    <scope>NUCLEOTIDE SEQUENCE [LARGE SCALE GENOMIC DNA]</scope>
</reference>
<dbReference type="GO" id="GO:0004725">
    <property type="term" value="F:protein tyrosine phosphatase activity"/>
    <property type="evidence" value="ECO:0007669"/>
    <property type="project" value="InterPro"/>
</dbReference>
<dbReference type="STRING" id="7209.A0A1I7VBS6"/>
<evidence type="ECO:0000313" key="2">
    <source>
        <dbReference type="Proteomes" id="UP000095285"/>
    </source>
</evidence>
<proteinExistence type="predicted"/>